<gene>
    <name evidence="2" type="ORF">BASA50_009113</name>
</gene>
<organism evidence="2 3">
    <name type="scientific">Batrachochytrium salamandrivorans</name>
    <dbReference type="NCBI Taxonomy" id="1357716"/>
    <lineage>
        <taxon>Eukaryota</taxon>
        <taxon>Fungi</taxon>
        <taxon>Fungi incertae sedis</taxon>
        <taxon>Chytridiomycota</taxon>
        <taxon>Chytridiomycota incertae sedis</taxon>
        <taxon>Chytridiomycetes</taxon>
        <taxon>Rhizophydiales</taxon>
        <taxon>Rhizophydiales incertae sedis</taxon>
        <taxon>Batrachochytrium</taxon>
    </lineage>
</organism>
<sequence>MDDLLLLPTSEADFMSMFAPMAHAQRNRSAARLAHTNRDRSALTVLLQSLLTCSADPIQPETVPYLVPDSTLAASSSASDPNSADDSAGSAAAAATDDDGENSGDDNDDDDAAAMSNADSDDSSAIKPTFVVAQVKLRYPILDITQRHLQRILAIRMALVAGNQIDLLLSVLPQPSQVGKSIAILACAKGASDEQLHMVFDQCSPSVQLELIKMLNKLKRYNALGLINSPLAWKASLDLDSRVPLCTLLRTRLEKSSVAKRKSIWRDIGLVEHGSDVIQELFKLTETFPPRRPLVKGVPMDQFHLPYCVESRMYHFLDADPERTFKLVVRMCIYQRESNETKFSLDIPKSLFKRRRNSLFKRYKEKGSFLDSFINIIFDFKEGVLISNGEFLRAGLIEQCSIGHLDLILRRTQALMELKDPWAYPCLVSACLKVLLEGVISASHRKDKVLECKRLHSRISDWLKTFLLMTIELAQKSSSSDTYILNQVRLYFILPIATELSEYPPIAQELVHHIRDLITPFREKETLGLICVQLFLSLSAKSDSIFDLPRVETEHLFSSIPPWSNEELFNLALSSLPLMTNISTWKTIAKSLTVEQRQRLFSSVSNQDLVAVFTDTDPAHRADFHIFMDSIGKDPSITHAAASMLLKTIGNNLSVADTLQLDQYLDICIPSVRTRLESNLNVPVWKDRFERILTLNTVTLRSKSSQELIKSLKCIVSCIKNEASEKLAMFGKKMLVPFDITYHHCTKYWMIPGEYFPRIYVQDLDTVQVPKLAKVLLKLQRQNFESAAEVDSITLFVTSFAEQAISRNLHNPTHPMFKVGVDLLWNEKLHRHGLTNAFTDFNIIYDHVICEVGDEEEHRYRTFKQYENKMDDDITNKVGSLGFDMIPIGQEAAVVEAIVQHYSDKYSLLGCGEFELSDSYALKMLDFLPILETRAMASPRIVCFLDAQLDLLDPIIMTQKDGIPCGLSDWPLDGIAIGVPLINHVDDFVRYFLPEYLQKTPPAWYSRFLSLKFRSTSASREINRIAFKYPSKLAGIDAVANQFLSIDKSALALRFVSAHLFNTRQDLLDDNRIDAMTGYLGNFTASSLKKDAQIVSPYTVIAKFPERLSTHQSNLISKMLLETALSDNWHMKKRISAIKSYMRFPTTTICDVANILAHTDLDPKLVSSIIQYMPELAEPRSTIQFLTSKAYLQSDFSHAAIQALHRSLMHLPASQISATLLPLFPAENAPDSQFPTTTLLKGLVRILLSFFYIPEHQEFFHKLWSRKSLHRSVRAAIVQVMMSLLNSKNTTVSTVAWDFLSSVSASKEHHLNGAIFPLLVTHVETDGIHPIASKFSRSAAGIESQLAFQLDYIAEFGMPNAISGEYAKRILWPIILSDFTSSKHKLQLDLYDIRIYAIFLVLASSEQTDIDEGSHMRDEVSWITESNAHTFASDFLSVGRKILNPKFLSDVTTFKSIDEILSRRQVILRATVLGIVSCASQSSGATRESIFGMLFIILDDLALCMDDSSTPFQKKKDAYAMILGIDIPLCIYSSTAGFSWKDVMGAIKALVSTSHREDAFHGVFVQCRIASLKTYCETTHTADSIVAEALDILQCVIDYARRFNIDVDICKENLTGIMEHVDSPDTKNQLAVAILDQKLFEPFPWSLEIEHSIIFNYTKDASMIVCCHNYLHKVVSAKSTHTEHMWSQIADLITKASHVDVDYAVPESLVEYWNRHPDFTTPFVSRVIESTTSSMMSVNSRILWKLLVDMPMVVINRHSSTILGWVLKCMSSAEFLDSEQSKSYFTIIDSMIDWIIRVTAQAQRKRADVPAYTIASCLFIEHILTGEFKLRCLSDYIVHTKEPYYASYFPLSLIPDCDSQSEVSTFDMGSGTYLKYEPIGSISDIQDRFDMKISLVAELQKITLDSSNLCTSGESSESNNGVSGIHQKSLIRHILEKHPRFPLLHPRAFCSFFESQVNEYVLYPSPADHKVCANIIVGALRPSVRSTVTAATLEWVPPIDVAIDLLRSCLVMGTNETADATKRSFMVRVVVLAAHLWLSSIYNGTSTATFHLFAKTKNDHMRNTAAWELLISEIVAASNGEVDALVYSLPELELPKGMLIL</sequence>
<name>A0ABQ8F2U3_9FUNG</name>
<dbReference type="EMBL" id="JAFCIX010000418">
    <property type="protein sequence ID" value="KAH6591111.1"/>
    <property type="molecule type" value="Genomic_DNA"/>
</dbReference>
<dbReference type="Proteomes" id="UP001648503">
    <property type="component" value="Unassembled WGS sequence"/>
</dbReference>
<proteinExistence type="predicted"/>
<evidence type="ECO:0000313" key="3">
    <source>
        <dbReference type="Proteomes" id="UP001648503"/>
    </source>
</evidence>
<reference evidence="2 3" key="1">
    <citation type="submission" date="2021-02" db="EMBL/GenBank/DDBJ databases">
        <title>Variation within the Batrachochytrium salamandrivorans European outbreak.</title>
        <authorList>
            <person name="Kelly M."/>
            <person name="Pasmans F."/>
            <person name="Shea T.P."/>
            <person name="Munoz J.F."/>
            <person name="Carranza S."/>
            <person name="Cuomo C.A."/>
            <person name="Martel A."/>
        </authorList>
    </citation>
    <scope>NUCLEOTIDE SEQUENCE [LARGE SCALE GENOMIC DNA]</scope>
    <source>
        <strain evidence="2 3">AMFP18/2</strain>
    </source>
</reference>
<evidence type="ECO:0000313" key="2">
    <source>
        <dbReference type="EMBL" id="KAH6591111.1"/>
    </source>
</evidence>
<keyword evidence="3" id="KW-1185">Reference proteome</keyword>
<feature type="region of interest" description="Disordered" evidence="1">
    <location>
        <begin position="72"/>
        <end position="123"/>
    </location>
</feature>
<feature type="compositionally biased region" description="Low complexity" evidence="1">
    <location>
        <begin position="73"/>
        <end position="95"/>
    </location>
</feature>
<comment type="caution">
    <text evidence="2">The sequence shown here is derived from an EMBL/GenBank/DDBJ whole genome shotgun (WGS) entry which is preliminary data.</text>
</comment>
<feature type="compositionally biased region" description="Acidic residues" evidence="1">
    <location>
        <begin position="96"/>
        <end position="112"/>
    </location>
</feature>
<protein>
    <recommendedName>
        <fullName evidence="4">RZZ complex subunit KNTC1/ROD C-terminal domain-containing protein</fullName>
    </recommendedName>
</protein>
<evidence type="ECO:0008006" key="4">
    <source>
        <dbReference type="Google" id="ProtNLM"/>
    </source>
</evidence>
<evidence type="ECO:0000256" key="1">
    <source>
        <dbReference type="SAM" id="MobiDB-lite"/>
    </source>
</evidence>
<accession>A0ABQ8F2U3</accession>